<proteinExistence type="predicted"/>
<dbReference type="InterPro" id="IPR039766">
    <property type="entry name" value="Vps53"/>
</dbReference>
<dbReference type="AlphaFoldDB" id="A0A699Z729"/>
<accession>A0A699Z729</accession>
<feature type="coiled-coil region" evidence="1">
    <location>
        <begin position="73"/>
        <end position="100"/>
    </location>
</feature>
<dbReference type="GO" id="GO:0000938">
    <property type="term" value="C:GARP complex"/>
    <property type="evidence" value="ECO:0007669"/>
    <property type="project" value="InterPro"/>
</dbReference>
<dbReference type="InterPro" id="IPR007234">
    <property type="entry name" value="Vps53_N"/>
</dbReference>
<dbReference type="PANTHER" id="PTHR12820">
    <property type="entry name" value="VACUOLAR SORTING PROTEIN 53"/>
    <property type="match status" value="1"/>
</dbReference>
<dbReference type="PANTHER" id="PTHR12820:SF0">
    <property type="entry name" value="VACUOLAR PROTEIN SORTING-ASSOCIATED PROTEIN 53 HOMOLOG"/>
    <property type="match status" value="1"/>
</dbReference>
<comment type="caution">
    <text evidence="3">The sequence shown here is derived from an EMBL/GenBank/DDBJ whole genome shotgun (WGS) entry which is preliminary data.</text>
</comment>
<dbReference type="Pfam" id="PF04100">
    <property type="entry name" value="Vps53_N"/>
    <property type="match status" value="1"/>
</dbReference>
<reference evidence="3 4" key="1">
    <citation type="submission" date="2020-02" db="EMBL/GenBank/DDBJ databases">
        <title>Draft genome sequence of Haematococcus lacustris strain NIES-144.</title>
        <authorList>
            <person name="Morimoto D."/>
            <person name="Nakagawa S."/>
            <person name="Yoshida T."/>
            <person name="Sawayama S."/>
        </authorList>
    </citation>
    <scope>NUCLEOTIDE SEQUENCE [LARGE SCALE GENOMIC DNA]</scope>
    <source>
        <strain evidence="3 4">NIES-144</strain>
    </source>
</reference>
<name>A0A699Z729_HAELA</name>
<protein>
    <recommendedName>
        <fullName evidence="2">Vps53 N-terminal domain-containing protein</fullName>
    </recommendedName>
</protein>
<keyword evidence="4" id="KW-1185">Reference proteome</keyword>
<dbReference type="EMBL" id="BLLF01001297">
    <property type="protein sequence ID" value="GFH18413.1"/>
    <property type="molecule type" value="Genomic_DNA"/>
</dbReference>
<keyword evidence="1" id="KW-0175">Coiled coil</keyword>
<evidence type="ECO:0000313" key="3">
    <source>
        <dbReference type="EMBL" id="GFH18413.1"/>
    </source>
</evidence>
<evidence type="ECO:0000256" key="1">
    <source>
        <dbReference type="SAM" id="Coils"/>
    </source>
</evidence>
<organism evidence="3 4">
    <name type="scientific">Haematococcus lacustris</name>
    <name type="common">Green alga</name>
    <name type="synonym">Haematococcus pluvialis</name>
    <dbReference type="NCBI Taxonomy" id="44745"/>
    <lineage>
        <taxon>Eukaryota</taxon>
        <taxon>Viridiplantae</taxon>
        <taxon>Chlorophyta</taxon>
        <taxon>core chlorophytes</taxon>
        <taxon>Chlorophyceae</taxon>
        <taxon>CS clade</taxon>
        <taxon>Chlamydomonadales</taxon>
        <taxon>Haematococcaceae</taxon>
        <taxon>Haematococcus</taxon>
    </lineage>
</organism>
<feature type="domain" description="Vps53 N-terminal" evidence="2">
    <location>
        <begin position="24"/>
        <end position="275"/>
    </location>
</feature>
<dbReference type="Proteomes" id="UP000485058">
    <property type="component" value="Unassembled WGS sequence"/>
</dbReference>
<dbReference type="GO" id="GO:0042147">
    <property type="term" value="P:retrograde transport, endosome to Golgi"/>
    <property type="evidence" value="ECO:0007669"/>
    <property type="project" value="InterPro"/>
</dbReference>
<sequence>MQAERSGDIVVLRKQKQDVFDSPSFEPIKFINSMYPDEASLTDLDKFMDVLRKQIRTVDKDIFHAVRAQGGAHARARQELESAQTQIMELYDRVKEIQHKAEESETVVQDICKDIRKLDFAKRHLTNAITALRRLAMLTAAVTDLEACSGRRDSYKKSANLLEAVHQLMEYFQQYEDVPKVKTLGKRLTVIELQLTESVLDDFKVLMGTADVKVSPDNLDRLAAGCLVVDALGPKVRDQLLDWMCDREMNIYQLFSNSGGPETAKLDRFEKRFQWQG</sequence>
<gene>
    <name evidence="3" type="ORF">HaLaN_15215</name>
</gene>
<evidence type="ECO:0000313" key="4">
    <source>
        <dbReference type="Proteomes" id="UP000485058"/>
    </source>
</evidence>
<evidence type="ECO:0000259" key="2">
    <source>
        <dbReference type="Pfam" id="PF04100"/>
    </source>
</evidence>
<dbReference type="GO" id="GO:0005829">
    <property type="term" value="C:cytosol"/>
    <property type="evidence" value="ECO:0007669"/>
    <property type="project" value="GOC"/>
</dbReference>